<dbReference type="Gene3D" id="3.40.50.1820">
    <property type="entry name" value="alpha/beta hydrolase"/>
    <property type="match status" value="1"/>
</dbReference>
<dbReference type="Pfam" id="PF12697">
    <property type="entry name" value="Abhydrolase_6"/>
    <property type="match status" value="1"/>
</dbReference>
<dbReference type="AlphaFoldDB" id="A0A2P8Q9N0"/>
<dbReference type="OrthoDB" id="3827413at2"/>
<dbReference type="InterPro" id="IPR052897">
    <property type="entry name" value="Sec-Metab_Biosynth_Hydrolase"/>
</dbReference>
<comment type="caution">
    <text evidence="2">The sequence shown here is derived from an EMBL/GenBank/DDBJ whole genome shotgun (WGS) entry which is preliminary data.</text>
</comment>
<feature type="domain" description="AB hydrolase-1" evidence="1">
    <location>
        <begin position="8"/>
        <end position="274"/>
    </location>
</feature>
<gene>
    <name evidence="2" type="ORF">C6Y14_12215</name>
</gene>
<dbReference type="GO" id="GO:0016787">
    <property type="term" value="F:hydrolase activity"/>
    <property type="evidence" value="ECO:0007669"/>
    <property type="project" value="UniProtKB-KW"/>
</dbReference>
<protein>
    <submittedName>
        <fullName evidence="2">Alpha/beta hydrolase</fullName>
    </submittedName>
</protein>
<dbReference type="InterPro" id="IPR000073">
    <property type="entry name" value="AB_hydrolase_1"/>
</dbReference>
<dbReference type="PANTHER" id="PTHR37017">
    <property type="entry name" value="AB HYDROLASE-1 DOMAIN-CONTAINING PROTEIN-RELATED"/>
    <property type="match status" value="1"/>
</dbReference>
<name>A0A2P8Q9N0_9ACTN</name>
<keyword evidence="3" id="KW-1185">Reference proteome</keyword>
<organism evidence="2 3">
    <name type="scientific">Streptomyces dioscori</name>
    <dbReference type="NCBI Taxonomy" id="2109333"/>
    <lineage>
        <taxon>Bacteria</taxon>
        <taxon>Bacillati</taxon>
        <taxon>Actinomycetota</taxon>
        <taxon>Actinomycetes</taxon>
        <taxon>Kitasatosporales</taxon>
        <taxon>Streptomycetaceae</taxon>
        <taxon>Streptomyces</taxon>
        <taxon>Streptomyces aurantiacus group</taxon>
    </lineage>
</organism>
<dbReference type="SUPFAM" id="SSF53474">
    <property type="entry name" value="alpha/beta-Hydrolases"/>
    <property type="match status" value="1"/>
</dbReference>
<accession>A0A2P8Q9N0</accession>
<dbReference type="PANTHER" id="PTHR37017:SF11">
    <property type="entry name" value="ESTERASE_LIPASE_THIOESTERASE DOMAIN-CONTAINING PROTEIN"/>
    <property type="match status" value="1"/>
</dbReference>
<sequence length="280" mass="29093">MSALRGPVLLVHGFFHGAWCWSEVSLELAVRGVGSVAVDLPGHGLRARRPAASTGRPYAPSDFASEMSPIADVDLDAAAMALAGQARRIGRGEPVTAVAHSMGGAVLTRAAERHPALFGHLVYAAAYMPASGVPCIVYPSLPEAAGEQSLGLLAADPVAVGALRVDTGADAQRSAIRSAFYGGVEKHTADAAIALLGCESPTAMATQPTTLTEHGWGAIPRTYVLCSQDNTIPVALQRLFVTQADSAFPQNTTHVVTLESAHSPFLSMPDRLAAIIARVV</sequence>
<dbReference type="InterPro" id="IPR029058">
    <property type="entry name" value="AB_hydrolase_fold"/>
</dbReference>
<reference evidence="2 3" key="1">
    <citation type="submission" date="2018-03" db="EMBL/GenBank/DDBJ databases">
        <title>Streptomyces dioscori sp. nov., a novel endophytic actinobacterium isolated from bulbil of Dioscorea bulbifera L.</title>
        <authorList>
            <person name="Zhikuan W."/>
        </authorList>
    </citation>
    <scope>NUCLEOTIDE SEQUENCE [LARGE SCALE GENOMIC DNA]</scope>
    <source>
        <strain evidence="2 3">A217</strain>
    </source>
</reference>
<dbReference type="RefSeq" id="WP_107016626.1">
    <property type="nucleotide sequence ID" value="NZ_KZ679041.1"/>
</dbReference>
<dbReference type="Proteomes" id="UP000240429">
    <property type="component" value="Unassembled WGS sequence"/>
</dbReference>
<evidence type="ECO:0000313" key="2">
    <source>
        <dbReference type="EMBL" id="PSM42944.1"/>
    </source>
</evidence>
<evidence type="ECO:0000259" key="1">
    <source>
        <dbReference type="Pfam" id="PF12697"/>
    </source>
</evidence>
<proteinExistence type="predicted"/>
<keyword evidence="2" id="KW-0378">Hydrolase</keyword>
<dbReference type="EMBL" id="PYBJ01000007">
    <property type="protein sequence ID" value="PSM42944.1"/>
    <property type="molecule type" value="Genomic_DNA"/>
</dbReference>
<evidence type="ECO:0000313" key="3">
    <source>
        <dbReference type="Proteomes" id="UP000240429"/>
    </source>
</evidence>